<feature type="domain" description="Enolase C-terminal TIM barrel" evidence="8">
    <location>
        <begin position="309"/>
        <end position="600"/>
    </location>
</feature>
<dbReference type="OMA" id="DIRAREC"/>
<dbReference type="InterPro" id="IPR036849">
    <property type="entry name" value="Enolase-like_C_sf"/>
</dbReference>
<name>A0A3M6TK95_POCDA</name>
<evidence type="ECO:0000256" key="4">
    <source>
        <dbReference type="ARBA" id="ARBA00023152"/>
    </source>
</evidence>
<dbReference type="GO" id="GO:0004634">
    <property type="term" value="F:phosphopyruvate hydratase activity"/>
    <property type="evidence" value="ECO:0007669"/>
    <property type="project" value="UniProtKB-EC"/>
</dbReference>
<evidence type="ECO:0000256" key="7">
    <source>
        <dbReference type="SAM" id="MobiDB-lite"/>
    </source>
</evidence>
<feature type="region of interest" description="Disordered" evidence="7">
    <location>
        <begin position="196"/>
        <end position="259"/>
    </location>
</feature>
<keyword evidence="5" id="KW-0456">Lyase</keyword>
<evidence type="ECO:0000259" key="8">
    <source>
        <dbReference type="SMART" id="SM01192"/>
    </source>
</evidence>
<accession>A0A3M6TK95</accession>
<feature type="compositionally biased region" description="Polar residues" evidence="7">
    <location>
        <begin position="123"/>
        <end position="145"/>
    </location>
</feature>
<dbReference type="Gene3D" id="3.20.20.120">
    <property type="entry name" value="Enolase-like C-terminal domain"/>
    <property type="match status" value="1"/>
</dbReference>
<dbReference type="SMART" id="SM01192">
    <property type="entry name" value="Enolase_C"/>
    <property type="match status" value="1"/>
</dbReference>
<protein>
    <recommendedName>
        <fullName evidence="3">phosphopyruvate hydratase</fullName>
        <ecNumber evidence="3">4.2.1.11</ecNumber>
    </recommendedName>
    <alternativeName>
        <fullName evidence="6">2-phospho-D-glycerate hydro-lyase</fullName>
    </alternativeName>
</protein>
<proteinExistence type="inferred from homology"/>
<evidence type="ECO:0000259" key="9">
    <source>
        <dbReference type="SMART" id="SM01193"/>
    </source>
</evidence>
<dbReference type="GO" id="GO:0006096">
    <property type="term" value="P:glycolytic process"/>
    <property type="evidence" value="ECO:0007669"/>
    <property type="project" value="UniProtKB-UniPathway"/>
</dbReference>
<feature type="region of interest" description="Disordered" evidence="7">
    <location>
        <begin position="104"/>
        <end position="151"/>
    </location>
</feature>
<evidence type="ECO:0000313" key="11">
    <source>
        <dbReference type="Proteomes" id="UP000275408"/>
    </source>
</evidence>
<dbReference type="InterPro" id="IPR020811">
    <property type="entry name" value="Enolase_N"/>
</dbReference>
<dbReference type="STRING" id="46731.A0A3M6TK95"/>
<evidence type="ECO:0000256" key="3">
    <source>
        <dbReference type="ARBA" id="ARBA00012058"/>
    </source>
</evidence>
<dbReference type="Proteomes" id="UP000275408">
    <property type="component" value="Unassembled WGS sequence"/>
</dbReference>
<dbReference type="GO" id="GO:0000287">
    <property type="term" value="F:magnesium ion binding"/>
    <property type="evidence" value="ECO:0007669"/>
    <property type="project" value="InterPro"/>
</dbReference>
<keyword evidence="11" id="KW-1185">Reference proteome</keyword>
<evidence type="ECO:0000256" key="1">
    <source>
        <dbReference type="ARBA" id="ARBA00005031"/>
    </source>
</evidence>
<evidence type="ECO:0000256" key="5">
    <source>
        <dbReference type="ARBA" id="ARBA00023239"/>
    </source>
</evidence>
<dbReference type="InterPro" id="IPR020810">
    <property type="entry name" value="Enolase_C"/>
</dbReference>
<dbReference type="SMART" id="SM01193">
    <property type="entry name" value="Enolase_N"/>
    <property type="match status" value="1"/>
</dbReference>
<dbReference type="SUPFAM" id="SSF54826">
    <property type="entry name" value="Enolase N-terminal domain-like"/>
    <property type="match status" value="1"/>
</dbReference>
<keyword evidence="4" id="KW-0324">Glycolysis</keyword>
<dbReference type="Gene3D" id="3.30.390.10">
    <property type="entry name" value="Enolase-like, N-terminal domain"/>
    <property type="match status" value="1"/>
</dbReference>
<dbReference type="OrthoDB" id="10009078at2759"/>
<evidence type="ECO:0000313" key="10">
    <source>
        <dbReference type="EMBL" id="RMX41822.1"/>
    </source>
</evidence>
<evidence type="ECO:0000256" key="2">
    <source>
        <dbReference type="ARBA" id="ARBA00009604"/>
    </source>
</evidence>
<sequence>MAVKNGAYSLEEKREAVAFFNKNEVPKQIEDLLNQMFKEKSNDVFGYMGEYFGKRSKTPTVSKVSAVEILSTRGFPTFEVSFDCTVNGLSKPIASVVSLIDSSPPADSLSSKMVKTPDMKTKTPVTEQSKQQKGAETAVMTTEGESISPAPGLDVAESIERITDTIAPRIVGLDPTDQMKIDEMLQKMLEEERQSLHINNNDCDKDQTEEELEPEKAEDSNKKSNMSRGESKQSQTSQDTSKKGDSKRGTAGIKESQAQLVPDLEEEEICRDAAIIGVSMGTVVTGAKIKGLSLYQHLAKLVGKETDDNFTVPIPMMTLLTSGKQAAGKQNLIKEVFILPQPGTPMKKALHQLTNIHQQMSETLVQKYGPSGRCVTDDGSYSPSMDKPEQALDFVQDAVSSCGYSLGTDVHIALNCAASEIYDQEKLKYEIMANAFKSLDDVINLYCELHERYLGIIAIIDGVRSPDREGWKKLSQRIGEKCFIVGSELYRKHSSVLDSGVTDKLSSVVALSLDQANTITGLSQMARTVTDQGGLISLADGPCADSSSILADLAVAFGARFIKLGGPVRAEHVSKYRRLQQIEQELEQRGRLTAQEEHVFPVINEVEEEEPESEQS</sequence>
<reference evidence="10 11" key="1">
    <citation type="journal article" date="2018" name="Sci. Rep.">
        <title>Comparative analysis of the Pocillopora damicornis genome highlights role of immune system in coral evolution.</title>
        <authorList>
            <person name="Cunning R."/>
            <person name="Bay R.A."/>
            <person name="Gillette P."/>
            <person name="Baker A.C."/>
            <person name="Traylor-Knowles N."/>
        </authorList>
    </citation>
    <scope>NUCLEOTIDE SEQUENCE [LARGE SCALE GENOMIC DNA]</scope>
    <source>
        <strain evidence="10">RSMAS</strain>
        <tissue evidence="10">Whole animal</tissue>
    </source>
</reference>
<feature type="domain" description="Enolase N-terminal" evidence="9">
    <location>
        <begin position="61"/>
        <end position="298"/>
    </location>
</feature>
<dbReference type="SUPFAM" id="SSF51604">
    <property type="entry name" value="Enolase C-terminal domain-like"/>
    <property type="match status" value="1"/>
</dbReference>
<comment type="pathway">
    <text evidence="1">Carbohydrate degradation; glycolysis; pyruvate from D-glyceraldehyde 3-phosphate: step 4/5.</text>
</comment>
<comment type="similarity">
    <text evidence="2">Belongs to the enolase family.</text>
</comment>
<evidence type="ECO:0000256" key="6">
    <source>
        <dbReference type="ARBA" id="ARBA00031125"/>
    </source>
</evidence>
<dbReference type="UniPathway" id="UPA00109">
    <property type="reaction ID" value="UER00187"/>
</dbReference>
<dbReference type="GO" id="GO:0000015">
    <property type="term" value="C:phosphopyruvate hydratase complex"/>
    <property type="evidence" value="ECO:0007669"/>
    <property type="project" value="InterPro"/>
</dbReference>
<dbReference type="EC" id="4.2.1.11" evidence="3"/>
<dbReference type="InterPro" id="IPR029017">
    <property type="entry name" value="Enolase-like_N"/>
</dbReference>
<comment type="caution">
    <text evidence="10">The sequence shown here is derived from an EMBL/GenBank/DDBJ whole genome shotgun (WGS) entry which is preliminary data.</text>
</comment>
<dbReference type="PANTHER" id="PTHR11902">
    <property type="entry name" value="ENOLASE"/>
    <property type="match status" value="1"/>
</dbReference>
<dbReference type="PANTHER" id="PTHR11902:SF30">
    <property type="entry name" value="ENOLASE 4"/>
    <property type="match status" value="1"/>
</dbReference>
<organism evidence="10 11">
    <name type="scientific">Pocillopora damicornis</name>
    <name type="common">Cauliflower coral</name>
    <name type="synonym">Millepora damicornis</name>
    <dbReference type="NCBI Taxonomy" id="46731"/>
    <lineage>
        <taxon>Eukaryota</taxon>
        <taxon>Metazoa</taxon>
        <taxon>Cnidaria</taxon>
        <taxon>Anthozoa</taxon>
        <taxon>Hexacorallia</taxon>
        <taxon>Scleractinia</taxon>
        <taxon>Astrocoeniina</taxon>
        <taxon>Pocilloporidae</taxon>
        <taxon>Pocillopora</taxon>
    </lineage>
</organism>
<dbReference type="Pfam" id="PF00113">
    <property type="entry name" value="Enolase_C"/>
    <property type="match status" value="1"/>
</dbReference>
<dbReference type="InterPro" id="IPR000941">
    <property type="entry name" value="Enolase"/>
</dbReference>
<gene>
    <name evidence="10" type="ORF">pdam_00012474</name>
</gene>
<dbReference type="AlphaFoldDB" id="A0A3M6TK95"/>
<dbReference type="EMBL" id="RCHS01003437">
    <property type="protein sequence ID" value="RMX41822.1"/>
    <property type="molecule type" value="Genomic_DNA"/>
</dbReference>